<evidence type="ECO:0000313" key="11">
    <source>
        <dbReference type="Proteomes" id="UP000222542"/>
    </source>
</evidence>
<comment type="caution">
    <text evidence="10">The sequence shown here is derived from an EMBL/GenBank/DDBJ whole genome shotgun (WGS) entry which is preliminary data.</text>
</comment>
<evidence type="ECO:0000256" key="2">
    <source>
        <dbReference type="ARBA" id="ARBA00023015"/>
    </source>
</evidence>
<evidence type="ECO:0000256" key="4">
    <source>
        <dbReference type="ARBA" id="ARBA00023159"/>
    </source>
</evidence>
<dbReference type="PANTHER" id="PTHR10252">
    <property type="entry name" value="HISTONE-LIKE TRANSCRIPTION FACTOR CCAAT-RELATED"/>
    <property type="match status" value="1"/>
</dbReference>
<evidence type="ECO:0000256" key="1">
    <source>
        <dbReference type="ARBA" id="ARBA00004123"/>
    </source>
</evidence>
<evidence type="ECO:0000313" key="10">
    <source>
        <dbReference type="EMBL" id="PHT79799.1"/>
    </source>
</evidence>
<proteinExistence type="inferred from homology"/>
<evidence type="ECO:0000256" key="6">
    <source>
        <dbReference type="ARBA" id="ARBA00023242"/>
    </source>
</evidence>
<evidence type="ECO:0000259" key="9">
    <source>
        <dbReference type="Pfam" id="PF00125"/>
    </source>
</evidence>
<name>A0A2G2ZCT8_CAPAN</name>
<feature type="compositionally biased region" description="Low complexity" evidence="8">
    <location>
        <begin position="10"/>
        <end position="19"/>
    </location>
</feature>
<dbReference type="AlphaFoldDB" id="A0A2G2ZCT8"/>
<evidence type="ECO:0000256" key="8">
    <source>
        <dbReference type="SAM" id="MobiDB-lite"/>
    </source>
</evidence>
<keyword evidence="6" id="KW-0539">Nucleus</keyword>
<dbReference type="SUPFAM" id="SSF47113">
    <property type="entry name" value="Histone-fold"/>
    <property type="match status" value="1"/>
</dbReference>
<comment type="subcellular location">
    <subcellularLocation>
        <location evidence="1">Nucleus</location>
    </subcellularLocation>
</comment>
<keyword evidence="2" id="KW-0805">Transcription regulation</keyword>
<dbReference type="InterPro" id="IPR050568">
    <property type="entry name" value="Transcr_DNA_Rep_Reg"/>
</dbReference>
<protein>
    <submittedName>
        <fullName evidence="10">Nuclear transcription factor Y subunit C-4</fullName>
    </submittedName>
</protein>
<feature type="region of interest" description="Disordered" evidence="8">
    <location>
        <begin position="1"/>
        <end position="20"/>
    </location>
</feature>
<gene>
    <name evidence="10" type="ORF">T459_17851</name>
</gene>
<feature type="compositionally biased region" description="Low complexity" evidence="8">
    <location>
        <begin position="236"/>
        <end position="245"/>
    </location>
</feature>
<dbReference type="GO" id="GO:0003677">
    <property type="term" value="F:DNA binding"/>
    <property type="evidence" value="ECO:0007669"/>
    <property type="project" value="UniProtKB-KW"/>
</dbReference>
<feature type="region of interest" description="Disordered" evidence="8">
    <location>
        <begin position="224"/>
        <end position="259"/>
    </location>
</feature>
<accession>A0A2G2ZCT8</accession>
<keyword evidence="3" id="KW-0238">DNA-binding</keyword>
<dbReference type="Gene3D" id="1.10.20.10">
    <property type="entry name" value="Histone, subunit A"/>
    <property type="match status" value="1"/>
</dbReference>
<dbReference type="Proteomes" id="UP000222542">
    <property type="component" value="Unassembled WGS sequence"/>
</dbReference>
<dbReference type="Gramene" id="PHT79799">
    <property type="protein sequence ID" value="PHT79799"/>
    <property type="gene ID" value="T459_17851"/>
</dbReference>
<comment type="similarity">
    <text evidence="7">Belongs to the NFYC/HAP5 subunit family.</text>
</comment>
<dbReference type="GO" id="GO:0006357">
    <property type="term" value="P:regulation of transcription by RNA polymerase II"/>
    <property type="evidence" value="ECO:0000318"/>
    <property type="project" value="GO_Central"/>
</dbReference>
<dbReference type="EMBL" id="AYRZ02000006">
    <property type="protein sequence ID" value="PHT79799.1"/>
    <property type="molecule type" value="Genomic_DNA"/>
</dbReference>
<dbReference type="InterPro" id="IPR009072">
    <property type="entry name" value="Histone-fold"/>
</dbReference>
<keyword evidence="5" id="KW-0804">Transcription</keyword>
<dbReference type="STRING" id="4072.A0A2G2ZCT8"/>
<sequence>MDNNNNTHQSPAEASAAYPPETPYDHVLQQQLQMFWNYQRQEIEQATDFKNHQLPLARIKKIMKADEDVRMISAETPVLFAKACEMFIQELTLRSWIHSEENKRKTLQKNDIAAAISRTDTFDFLVDIIPRDEVKDEGVGLGLAPGGVPYYYPPLGQPAPGGVMLGRPAVPAGVVPGAVPGVVPGTVPGTVPGVVPGAVPGVDPSMYVPHLPFQVWQSMWQTSEDHSYPSGGGSSSGQEQAAASADGRPPPALSSSADLRPLNMDDFRYSHQQFLLASFIQQLDLIRKIRDLPIAGMRTIPFNKS</sequence>
<evidence type="ECO:0000256" key="7">
    <source>
        <dbReference type="ARBA" id="ARBA00038129"/>
    </source>
</evidence>
<dbReference type="CDD" id="cd22908">
    <property type="entry name" value="HFD_NFYC-like"/>
    <property type="match status" value="1"/>
</dbReference>
<dbReference type="GO" id="GO:0000981">
    <property type="term" value="F:DNA-binding transcription factor activity, RNA polymerase II-specific"/>
    <property type="evidence" value="ECO:0000318"/>
    <property type="project" value="GO_Central"/>
</dbReference>
<organism evidence="10 11">
    <name type="scientific">Capsicum annuum</name>
    <name type="common">Capsicum pepper</name>
    <dbReference type="NCBI Taxonomy" id="4072"/>
    <lineage>
        <taxon>Eukaryota</taxon>
        <taxon>Viridiplantae</taxon>
        <taxon>Streptophyta</taxon>
        <taxon>Embryophyta</taxon>
        <taxon>Tracheophyta</taxon>
        <taxon>Spermatophyta</taxon>
        <taxon>Magnoliopsida</taxon>
        <taxon>eudicotyledons</taxon>
        <taxon>Gunneridae</taxon>
        <taxon>Pentapetalae</taxon>
        <taxon>asterids</taxon>
        <taxon>lamiids</taxon>
        <taxon>Solanales</taxon>
        <taxon>Solanaceae</taxon>
        <taxon>Solanoideae</taxon>
        <taxon>Capsiceae</taxon>
        <taxon>Capsicum</taxon>
    </lineage>
</organism>
<dbReference type="GO" id="GO:0005634">
    <property type="term" value="C:nucleus"/>
    <property type="evidence" value="ECO:0000318"/>
    <property type="project" value="GO_Central"/>
</dbReference>
<dbReference type="GO" id="GO:0046982">
    <property type="term" value="F:protein heterodimerization activity"/>
    <property type="evidence" value="ECO:0007669"/>
    <property type="project" value="InterPro"/>
</dbReference>
<keyword evidence="11" id="KW-1185">Reference proteome</keyword>
<reference evidence="10 11" key="2">
    <citation type="journal article" date="2017" name="Genome Biol.">
        <title>New reference genome sequences of hot pepper reveal the massive evolution of plant disease-resistance genes by retroduplication.</title>
        <authorList>
            <person name="Kim S."/>
            <person name="Park J."/>
            <person name="Yeom S.I."/>
            <person name="Kim Y.M."/>
            <person name="Seo E."/>
            <person name="Kim K.T."/>
            <person name="Kim M.S."/>
            <person name="Lee J.M."/>
            <person name="Cheong K."/>
            <person name="Shin H.S."/>
            <person name="Kim S.B."/>
            <person name="Han K."/>
            <person name="Lee J."/>
            <person name="Park M."/>
            <person name="Lee H.A."/>
            <person name="Lee H.Y."/>
            <person name="Lee Y."/>
            <person name="Oh S."/>
            <person name="Lee J.H."/>
            <person name="Choi E."/>
            <person name="Choi E."/>
            <person name="Lee S.E."/>
            <person name="Jeon J."/>
            <person name="Kim H."/>
            <person name="Choi G."/>
            <person name="Song H."/>
            <person name="Lee J."/>
            <person name="Lee S.C."/>
            <person name="Kwon J.K."/>
            <person name="Lee H.Y."/>
            <person name="Koo N."/>
            <person name="Hong Y."/>
            <person name="Kim R.W."/>
            <person name="Kang W.H."/>
            <person name="Huh J.H."/>
            <person name="Kang B.C."/>
            <person name="Yang T.J."/>
            <person name="Lee Y.H."/>
            <person name="Bennetzen J.L."/>
            <person name="Choi D."/>
        </authorList>
    </citation>
    <scope>NUCLEOTIDE SEQUENCE [LARGE SCALE GENOMIC DNA]</scope>
    <source>
        <strain evidence="11">cv. CM334</strain>
    </source>
</reference>
<feature type="domain" description="Core Histone H2A/H2B/H3" evidence="9">
    <location>
        <begin position="43"/>
        <end position="116"/>
    </location>
</feature>
<reference evidence="10 11" key="1">
    <citation type="journal article" date="2014" name="Nat. Genet.">
        <title>Genome sequence of the hot pepper provides insights into the evolution of pungency in Capsicum species.</title>
        <authorList>
            <person name="Kim S."/>
            <person name="Park M."/>
            <person name="Yeom S.I."/>
            <person name="Kim Y.M."/>
            <person name="Lee J.M."/>
            <person name="Lee H.A."/>
            <person name="Seo E."/>
            <person name="Choi J."/>
            <person name="Cheong K."/>
            <person name="Kim K.T."/>
            <person name="Jung K."/>
            <person name="Lee G.W."/>
            <person name="Oh S.K."/>
            <person name="Bae C."/>
            <person name="Kim S.B."/>
            <person name="Lee H.Y."/>
            <person name="Kim S.Y."/>
            <person name="Kim M.S."/>
            <person name="Kang B.C."/>
            <person name="Jo Y.D."/>
            <person name="Yang H.B."/>
            <person name="Jeong H.J."/>
            <person name="Kang W.H."/>
            <person name="Kwon J.K."/>
            <person name="Shin C."/>
            <person name="Lim J.Y."/>
            <person name="Park J.H."/>
            <person name="Huh J.H."/>
            <person name="Kim J.S."/>
            <person name="Kim B.D."/>
            <person name="Cohen O."/>
            <person name="Paran I."/>
            <person name="Suh M.C."/>
            <person name="Lee S.B."/>
            <person name="Kim Y.K."/>
            <person name="Shin Y."/>
            <person name="Noh S.J."/>
            <person name="Park J."/>
            <person name="Seo Y.S."/>
            <person name="Kwon S.Y."/>
            <person name="Kim H.A."/>
            <person name="Park J.M."/>
            <person name="Kim H.J."/>
            <person name="Choi S.B."/>
            <person name="Bosland P.W."/>
            <person name="Reeves G."/>
            <person name="Jo S.H."/>
            <person name="Lee B.W."/>
            <person name="Cho H.T."/>
            <person name="Choi H.S."/>
            <person name="Lee M.S."/>
            <person name="Yu Y."/>
            <person name="Do Choi Y."/>
            <person name="Park B.S."/>
            <person name="van Deynze A."/>
            <person name="Ashrafi H."/>
            <person name="Hill T."/>
            <person name="Kim W.T."/>
            <person name="Pai H.S."/>
            <person name="Ahn H.K."/>
            <person name="Yeam I."/>
            <person name="Giovannoni J.J."/>
            <person name="Rose J.K."/>
            <person name="Sorensen I."/>
            <person name="Lee S.J."/>
            <person name="Kim R.W."/>
            <person name="Choi I.Y."/>
            <person name="Choi B.S."/>
            <person name="Lim J.S."/>
            <person name="Lee Y.H."/>
            <person name="Choi D."/>
        </authorList>
    </citation>
    <scope>NUCLEOTIDE SEQUENCE [LARGE SCALE GENOMIC DNA]</scope>
    <source>
        <strain evidence="11">cv. CM334</strain>
    </source>
</reference>
<dbReference type="PANTHER" id="PTHR10252:SF8">
    <property type="entry name" value="NUCLEAR TRANSCRIPTION FACTOR Y SUBUNIT GAMMA"/>
    <property type="match status" value="1"/>
</dbReference>
<dbReference type="Pfam" id="PF00125">
    <property type="entry name" value="Histone"/>
    <property type="match status" value="1"/>
</dbReference>
<evidence type="ECO:0000256" key="3">
    <source>
        <dbReference type="ARBA" id="ARBA00023125"/>
    </source>
</evidence>
<dbReference type="InterPro" id="IPR007125">
    <property type="entry name" value="H2A/H2B/H3"/>
</dbReference>
<evidence type="ECO:0000256" key="5">
    <source>
        <dbReference type="ARBA" id="ARBA00023163"/>
    </source>
</evidence>
<keyword evidence="4" id="KW-0010">Activator</keyword>
<dbReference type="FunFam" id="1.10.20.10:FF:000006">
    <property type="entry name" value="Nuclear transcription factor Y subunit gamma"/>
    <property type="match status" value="1"/>
</dbReference>